<protein>
    <submittedName>
        <fullName evidence="2">Uncharacterized protein</fullName>
    </submittedName>
</protein>
<keyword evidence="3" id="KW-1185">Reference proteome</keyword>
<dbReference type="Proteomes" id="UP000308199">
    <property type="component" value="Unassembled WGS sequence"/>
</dbReference>
<feature type="transmembrane region" description="Helical" evidence="1">
    <location>
        <begin position="13"/>
        <end position="34"/>
    </location>
</feature>
<keyword evidence="1" id="KW-0472">Membrane</keyword>
<dbReference type="AlphaFoldDB" id="A0A4S4KND4"/>
<dbReference type="OrthoDB" id="1470350at2759"/>
<evidence type="ECO:0000313" key="2">
    <source>
        <dbReference type="EMBL" id="THG98239.1"/>
    </source>
</evidence>
<organism evidence="2 3">
    <name type="scientific">Phellinidium pouzarii</name>
    <dbReference type="NCBI Taxonomy" id="167371"/>
    <lineage>
        <taxon>Eukaryota</taxon>
        <taxon>Fungi</taxon>
        <taxon>Dikarya</taxon>
        <taxon>Basidiomycota</taxon>
        <taxon>Agaricomycotina</taxon>
        <taxon>Agaricomycetes</taxon>
        <taxon>Hymenochaetales</taxon>
        <taxon>Hymenochaetaceae</taxon>
        <taxon>Phellinidium</taxon>
    </lineage>
</organism>
<reference evidence="2 3" key="1">
    <citation type="submission" date="2019-02" db="EMBL/GenBank/DDBJ databases">
        <title>Genome sequencing of the rare red list fungi Phellinidium pouzarii.</title>
        <authorList>
            <person name="Buettner E."/>
            <person name="Kellner H."/>
        </authorList>
    </citation>
    <scope>NUCLEOTIDE SEQUENCE [LARGE SCALE GENOMIC DNA]</scope>
    <source>
        <strain evidence="2 3">DSM 108285</strain>
    </source>
</reference>
<accession>A0A4S4KND4</accession>
<evidence type="ECO:0000256" key="1">
    <source>
        <dbReference type="SAM" id="Phobius"/>
    </source>
</evidence>
<comment type="caution">
    <text evidence="2">The sequence shown here is derived from an EMBL/GenBank/DDBJ whole genome shotgun (WGS) entry which is preliminary data.</text>
</comment>
<sequence length="77" mass="8470">MPVILDALMRVDPLTLCAALPPIVLLGLLVPYLVDPHCIRSNGITGPLLARFSNVWLGYVAAQGHRSEVVHELHDKY</sequence>
<keyword evidence="1" id="KW-0812">Transmembrane</keyword>
<dbReference type="EMBL" id="SGPK01000750">
    <property type="protein sequence ID" value="THG98239.1"/>
    <property type="molecule type" value="Genomic_DNA"/>
</dbReference>
<proteinExistence type="predicted"/>
<evidence type="ECO:0000313" key="3">
    <source>
        <dbReference type="Proteomes" id="UP000308199"/>
    </source>
</evidence>
<feature type="non-terminal residue" evidence="2">
    <location>
        <position position="77"/>
    </location>
</feature>
<name>A0A4S4KND4_9AGAM</name>
<gene>
    <name evidence="2" type="ORF">EW145_g7458</name>
</gene>
<keyword evidence="1" id="KW-1133">Transmembrane helix</keyword>